<evidence type="ECO:0000313" key="1">
    <source>
        <dbReference type="EMBL" id="EIM73809.1"/>
    </source>
</evidence>
<sequence>MAANGTFRVTNFFPGNQPITFTGVVRASGEAGIPFISTDPEALGFPRTSIREEGPVLSYILSARDLQGPVEISGPEVLRFSLDGSNFQAPLSIPAESLEAEALTLFVQFSSAEAINLASSIQHSTSGIPPVSLAVTGQRFDPFQIFEDFNTSCQEGLPDGWTAIAITGQQLWECTQFGRAGNNATANAPFGLQANGFANGTQQTNEQWLISPAFDL</sequence>
<keyword evidence="2" id="KW-1185">Reference proteome</keyword>
<dbReference type="GO" id="GO:0004527">
    <property type="term" value="F:exonuclease activity"/>
    <property type="evidence" value="ECO:0007669"/>
    <property type="project" value="UniProtKB-KW"/>
</dbReference>
<name>I5BW57_9BACT</name>
<comment type="caution">
    <text evidence="1">The sequence shown here is derived from an EMBL/GenBank/DDBJ whole genome shotgun (WGS) entry which is preliminary data.</text>
</comment>
<evidence type="ECO:0000313" key="2">
    <source>
        <dbReference type="Proteomes" id="UP000005551"/>
    </source>
</evidence>
<reference evidence="1 2" key="1">
    <citation type="submission" date="2012-05" db="EMBL/GenBank/DDBJ databases">
        <title>Genome sequence of Nitritalea halalkaliphila LW7.</title>
        <authorList>
            <person name="Jangir P.K."/>
            <person name="Singh A."/>
            <person name="Shivaji S."/>
            <person name="Sharma R."/>
        </authorList>
    </citation>
    <scope>NUCLEOTIDE SEQUENCE [LARGE SCALE GENOMIC DNA]</scope>
    <source>
        <strain evidence="1 2">LW7</strain>
    </source>
</reference>
<dbReference type="Gene3D" id="2.60.120.200">
    <property type="match status" value="1"/>
</dbReference>
<keyword evidence="1" id="KW-0378">Hydrolase</keyword>
<dbReference type="GO" id="GO:0004519">
    <property type="term" value="F:endonuclease activity"/>
    <property type="evidence" value="ECO:0007669"/>
    <property type="project" value="UniProtKB-KW"/>
</dbReference>
<keyword evidence="1" id="KW-0540">Nuclease</keyword>
<protein>
    <submittedName>
        <fullName evidence="1">Endonuclease/exonuclease/phosphatase</fullName>
    </submittedName>
</protein>
<organism evidence="1 2">
    <name type="scientific">Nitritalea halalkaliphila LW7</name>
    <dbReference type="NCBI Taxonomy" id="1189621"/>
    <lineage>
        <taxon>Bacteria</taxon>
        <taxon>Pseudomonadati</taxon>
        <taxon>Bacteroidota</taxon>
        <taxon>Cytophagia</taxon>
        <taxon>Cytophagales</taxon>
        <taxon>Cyclobacteriaceae</taxon>
        <taxon>Nitritalea</taxon>
    </lineage>
</organism>
<accession>I5BW57</accession>
<dbReference type="Proteomes" id="UP000005551">
    <property type="component" value="Unassembled WGS sequence"/>
</dbReference>
<dbReference type="STRING" id="1189621.A3SI_17247"/>
<proteinExistence type="predicted"/>
<feature type="non-terminal residue" evidence="1">
    <location>
        <position position="216"/>
    </location>
</feature>
<dbReference type="EMBL" id="AJYA01000055">
    <property type="protein sequence ID" value="EIM73809.1"/>
    <property type="molecule type" value="Genomic_DNA"/>
</dbReference>
<keyword evidence="1" id="KW-0269">Exonuclease</keyword>
<dbReference type="AlphaFoldDB" id="I5BW57"/>
<gene>
    <name evidence="1" type="ORF">A3SI_17247</name>
</gene>
<keyword evidence="1" id="KW-0255">Endonuclease</keyword>